<reference evidence="9" key="1">
    <citation type="submission" date="2016-12" db="EMBL/GenBank/DDBJ databases">
        <title>An insight into the sialome and mialome of the sand fly, Nyssomyia neivai.</title>
        <authorList>
            <person name="Sebastian V."/>
            <person name="Goulart T.M."/>
            <person name="Oliveira W."/>
            <person name="Calvo E."/>
            <person name="Oliveira L.F."/>
            <person name="Pinto M.C."/>
            <person name="Rosselino A.M."/>
            <person name="Ribeiro J.M."/>
        </authorList>
    </citation>
    <scope>NUCLEOTIDE SEQUENCE</scope>
</reference>
<dbReference type="InterPro" id="IPR001666">
    <property type="entry name" value="PI_transfer"/>
</dbReference>
<dbReference type="Gene3D" id="3.30.530.20">
    <property type="match status" value="1"/>
</dbReference>
<keyword evidence="3" id="KW-0446">Lipid-binding</keyword>
<dbReference type="InterPro" id="IPR055261">
    <property type="entry name" value="PI_transfer_N"/>
</dbReference>
<evidence type="ECO:0000256" key="7">
    <source>
        <dbReference type="SAM" id="MobiDB-lite"/>
    </source>
</evidence>
<dbReference type="FunFam" id="3.30.530.20:FF:000011">
    <property type="entry name" value="cytoplasmic phosphatidylinositol transfer protein 1 isoform X2"/>
    <property type="match status" value="1"/>
</dbReference>
<evidence type="ECO:0000313" key="9">
    <source>
        <dbReference type="EMBL" id="JAV11596.1"/>
    </source>
</evidence>
<keyword evidence="2" id="KW-0445">Lipid transport</keyword>
<keyword evidence="1" id="KW-0813">Transport</keyword>
<dbReference type="Pfam" id="PF02121">
    <property type="entry name" value="IP_trans"/>
    <property type="match status" value="1"/>
</dbReference>
<sequence length="275" mass="32662">MVLTKEYRICMPLSVEEYQIGQLYMIARHSLEKSDSGQGVEVVDNSECESEEHGKGQYTEKRVHLSNRLPYWIQAVCPRVFYITEKAWNYYPFTLTEYSCSFIPKFNISIQTRYENNNGSTENCLKIPVEKLSERTVDHVDIAFEEIDQKHYKLEEDPKYFKSKITNRGPLVEGWREYEKPIMCSYKLVNASFEVWGLQTRVEDFIQKCIRDILLLGHRQAFTWIDEWINMTMEDVRKYEKTKQDETNEKVLQKNEENSENQLLDEQNESLLSID</sequence>
<comment type="similarity">
    <text evidence="4">Belongs to the PtdIns transfer protein family. PI transfer class IIB subfamily.</text>
</comment>
<accession>A0A1L8DYT7</accession>
<feature type="region of interest" description="Disordered" evidence="7">
    <location>
        <begin position="244"/>
        <end position="275"/>
    </location>
</feature>
<dbReference type="EMBL" id="GFDF01002488">
    <property type="protein sequence ID" value="JAV11596.1"/>
    <property type="molecule type" value="Transcribed_RNA"/>
</dbReference>
<dbReference type="GO" id="GO:0035091">
    <property type="term" value="F:phosphatidylinositol binding"/>
    <property type="evidence" value="ECO:0007669"/>
    <property type="project" value="TreeGrafter"/>
</dbReference>
<protein>
    <recommendedName>
        <fullName evidence="5">Cytoplasmic phosphatidylinositol transfer protein 1</fullName>
    </recommendedName>
    <alternativeName>
        <fullName evidence="6">Retinal degeneration B homolog beta</fullName>
    </alternativeName>
</protein>
<dbReference type="AlphaFoldDB" id="A0A1L8DYT7"/>
<evidence type="ECO:0000256" key="6">
    <source>
        <dbReference type="ARBA" id="ARBA00082927"/>
    </source>
</evidence>
<feature type="domain" description="Phosphatidylinositol transfer protein N-terminal" evidence="8">
    <location>
        <begin position="3"/>
        <end position="244"/>
    </location>
</feature>
<evidence type="ECO:0000256" key="1">
    <source>
        <dbReference type="ARBA" id="ARBA00022448"/>
    </source>
</evidence>
<dbReference type="GO" id="GO:0008526">
    <property type="term" value="F:phosphatidylinositol transfer activity"/>
    <property type="evidence" value="ECO:0007669"/>
    <property type="project" value="TreeGrafter"/>
</dbReference>
<dbReference type="PANTHER" id="PTHR10658">
    <property type="entry name" value="PHOSPHATIDYLINOSITOL TRANSFER PROTEIN"/>
    <property type="match status" value="1"/>
</dbReference>
<dbReference type="GO" id="GO:0005634">
    <property type="term" value="C:nucleus"/>
    <property type="evidence" value="ECO:0007669"/>
    <property type="project" value="UniProtKB-ARBA"/>
</dbReference>
<evidence type="ECO:0000259" key="8">
    <source>
        <dbReference type="Pfam" id="PF02121"/>
    </source>
</evidence>
<evidence type="ECO:0000256" key="5">
    <source>
        <dbReference type="ARBA" id="ARBA00068698"/>
    </source>
</evidence>
<feature type="compositionally biased region" description="Basic and acidic residues" evidence="7">
    <location>
        <begin position="244"/>
        <end position="257"/>
    </location>
</feature>
<proteinExistence type="inferred from homology"/>
<name>A0A1L8DYT7_9DIPT</name>
<dbReference type="PANTHER" id="PTHR10658:SF54">
    <property type="entry name" value="CYTOPLASMIC PHOSPHATIDYLINOSITOL TRANSFER PROTEIN 1"/>
    <property type="match status" value="1"/>
</dbReference>
<evidence type="ECO:0000256" key="2">
    <source>
        <dbReference type="ARBA" id="ARBA00023055"/>
    </source>
</evidence>
<dbReference type="InterPro" id="IPR023393">
    <property type="entry name" value="START-like_dom_sf"/>
</dbReference>
<evidence type="ECO:0000256" key="3">
    <source>
        <dbReference type="ARBA" id="ARBA00023121"/>
    </source>
</evidence>
<organism evidence="9">
    <name type="scientific">Nyssomyia neivai</name>
    <dbReference type="NCBI Taxonomy" id="330878"/>
    <lineage>
        <taxon>Eukaryota</taxon>
        <taxon>Metazoa</taxon>
        <taxon>Ecdysozoa</taxon>
        <taxon>Arthropoda</taxon>
        <taxon>Hexapoda</taxon>
        <taxon>Insecta</taxon>
        <taxon>Pterygota</taxon>
        <taxon>Neoptera</taxon>
        <taxon>Endopterygota</taxon>
        <taxon>Diptera</taxon>
        <taxon>Nematocera</taxon>
        <taxon>Psychodoidea</taxon>
        <taxon>Psychodidae</taxon>
        <taxon>Nyssomyia</taxon>
    </lineage>
</organism>
<dbReference type="PRINTS" id="PR00391">
    <property type="entry name" value="PITRANSFER"/>
</dbReference>
<feature type="compositionally biased region" description="Polar residues" evidence="7">
    <location>
        <begin position="260"/>
        <end position="275"/>
    </location>
</feature>
<dbReference type="GO" id="GO:0005737">
    <property type="term" value="C:cytoplasm"/>
    <property type="evidence" value="ECO:0007669"/>
    <property type="project" value="UniProtKB-ARBA"/>
</dbReference>
<evidence type="ECO:0000256" key="4">
    <source>
        <dbReference type="ARBA" id="ARBA00061154"/>
    </source>
</evidence>
<dbReference type="SUPFAM" id="SSF55961">
    <property type="entry name" value="Bet v1-like"/>
    <property type="match status" value="1"/>
</dbReference>